<dbReference type="AlphaFoldDB" id="A0AAD3YB61"/>
<feature type="transmembrane region" description="Helical" evidence="2">
    <location>
        <begin position="165"/>
        <end position="186"/>
    </location>
</feature>
<keyword evidence="4" id="KW-1185">Reference proteome</keyword>
<evidence type="ECO:0000256" key="1">
    <source>
        <dbReference type="SAM" id="MobiDB-lite"/>
    </source>
</evidence>
<protein>
    <submittedName>
        <fullName evidence="3">Uncharacterized protein</fullName>
    </submittedName>
</protein>
<accession>A0AAD3YB61</accession>
<evidence type="ECO:0000313" key="4">
    <source>
        <dbReference type="Proteomes" id="UP001222932"/>
    </source>
</evidence>
<feature type="compositionally biased region" description="Basic and acidic residues" evidence="1">
    <location>
        <begin position="37"/>
        <end position="58"/>
    </location>
</feature>
<feature type="transmembrane region" description="Helical" evidence="2">
    <location>
        <begin position="206"/>
        <end position="229"/>
    </location>
</feature>
<comment type="caution">
    <text evidence="3">The sequence shown here is derived from an EMBL/GenBank/DDBJ whole genome shotgun (WGS) entry which is preliminary data.</text>
</comment>
<feature type="compositionally biased region" description="Low complexity" evidence="1">
    <location>
        <begin position="270"/>
        <end position="288"/>
    </location>
</feature>
<keyword evidence="2" id="KW-0812">Transmembrane</keyword>
<feature type="compositionally biased region" description="Polar residues" evidence="1">
    <location>
        <begin position="1"/>
        <end position="15"/>
    </location>
</feature>
<feature type="compositionally biased region" description="Basic residues" evidence="1">
    <location>
        <begin position="243"/>
        <end position="256"/>
    </location>
</feature>
<feature type="region of interest" description="Disordered" evidence="1">
    <location>
        <begin position="1"/>
        <end position="58"/>
    </location>
</feature>
<feature type="transmembrane region" description="Helical" evidence="2">
    <location>
        <begin position="136"/>
        <end position="158"/>
    </location>
</feature>
<keyword evidence="2" id="KW-1133">Transmembrane helix</keyword>
<sequence length="336" mass="37600">MPVASSTVGGSSTPRQRARRRSTDSIRPLGFMSEKGYISDREEGPEDKEKKPVAQTQVRKEEPMKPITVVLYVVFVYVVWQILTRADDTDFLDSPKSSPRFTAQPTYERNSSPAPQYQLPYAIPTPLAPAEASSTWRWVLACLVYPLYILITLIAIPFPFLLNGLNLLVTIIAAILHPFTSTLRLLTRTFVIGPLTVVKNFLSLLYPVYVFVAAVVAAGAFLGVTFGWAGRILSNLILRPPSRRRKTGRSKSKRHSPSTSNEDRSPQTHRQSLPLQRSSSASQQRPRPVSASYERRFVPIVDVIEIVDDEFLPYEPSHTTARKGVVLGVRRRGGRV</sequence>
<feature type="region of interest" description="Disordered" evidence="1">
    <location>
        <begin position="94"/>
        <end position="114"/>
    </location>
</feature>
<evidence type="ECO:0000313" key="3">
    <source>
        <dbReference type="EMBL" id="GMK55567.1"/>
    </source>
</evidence>
<dbReference type="EMBL" id="BTCM01000002">
    <property type="protein sequence ID" value="GMK55567.1"/>
    <property type="molecule type" value="Genomic_DNA"/>
</dbReference>
<feature type="region of interest" description="Disordered" evidence="1">
    <location>
        <begin position="243"/>
        <end position="290"/>
    </location>
</feature>
<reference evidence="3" key="2">
    <citation type="submission" date="2023-06" db="EMBL/GenBank/DDBJ databases">
        <authorList>
            <person name="Kobayashi Y."/>
            <person name="Kayamori A."/>
            <person name="Aoki K."/>
            <person name="Shiwa Y."/>
            <person name="Fujita N."/>
            <person name="Sugita T."/>
            <person name="Iwasaki W."/>
            <person name="Tanaka N."/>
            <person name="Takashima M."/>
        </authorList>
    </citation>
    <scope>NUCLEOTIDE SEQUENCE</scope>
    <source>
        <strain evidence="3">HIS016</strain>
    </source>
</reference>
<gene>
    <name evidence="3" type="ORF">CspeluHIS016_0206230</name>
</gene>
<feature type="transmembrane region" description="Helical" evidence="2">
    <location>
        <begin position="66"/>
        <end position="83"/>
    </location>
</feature>
<keyword evidence="2" id="KW-0472">Membrane</keyword>
<organism evidence="3 4">
    <name type="scientific">Cutaneotrichosporon spelunceum</name>
    <dbReference type="NCBI Taxonomy" id="1672016"/>
    <lineage>
        <taxon>Eukaryota</taxon>
        <taxon>Fungi</taxon>
        <taxon>Dikarya</taxon>
        <taxon>Basidiomycota</taxon>
        <taxon>Agaricomycotina</taxon>
        <taxon>Tremellomycetes</taxon>
        <taxon>Trichosporonales</taxon>
        <taxon>Trichosporonaceae</taxon>
        <taxon>Cutaneotrichosporon</taxon>
    </lineage>
</organism>
<proteinExistence type="predicted"/>
<reference evidence="3" key="1">
    <citation type="journal article" date="2023" name="BMC Genomics">
        <title>Chromosome-level genome assemblies of Cutaneotrichosporon spp. (Trichosporonales, Basidiomycota) reveal imbalanced evolution between nucleotide sequences and chromosome synteny.</title>
        <authorList>
            <person name="Kobayashi Y."/>
            <person name="Kayamori A."/>
            <person name="Aoki K."/>
            <person name="Shiwa Y."/>
            <person name="Matsutani M."/>
            <person name="Fujita N."/>
            <person name="Sugita T."/>
            <person name="Iwasaki W."/>
            <person name="Tanaka N."/>
            <person name="Takashima M."/>
        </authorList>
    </citation>
    <scope>NUCLEOTIDE SEQUENCE</scope>
    <source>
        <strain evidence="3">HIS016</strain>
    </source>
</reference>
<evidence type="ECO:0000256" key="2">
    <source>
        <dbReference type="SAM" id="Phobius"/>
    </source>
</evidence>
<name>A0AAD3YB61_9TREE</name>
<dbReference type="Proteomes" id="UP001222932">
    <property type="component" value="Unassembled WGS sequence"/>
</dbReference>
<feature type="compositionally biased region" description="Polar residues" evidence="1">
    <location>
        <begin position="95"/>
        <end position="114"/>
    </location>
</feature>